<evidence type="ECO:0000313" key="2">
    <source>
        <dbReference type="Proteomes" id="UP001230426"/>
    </source>
</evidence>
<dbReference type="RefSeq" id="WP_306873167.1">
    <property type="nucleotide sequence ID" value="NZ_JAUSRB010000002.1"/>
</dbReference>
<organism evidence="1 2">
    <name type="scientific">Streptosporangium brasiliense</name>
    <dbReference type="NCBI Taxonomy" id="47480"/>
    <lineage>
        <taxon>Bacteria</taxon>
        <taxon>Bacillati</taxon>
        <taxon>Actinomycetota</taxon>
        <taxon>Actinomycetes</taxon>
        <taxon>Streptosporangiales</taxon>
        <taxon>Streptosporangiaceae</taxon>
        <taxon>Streptosporangium</taxon>
    </lineage>
</organism>
<evidence type="ECO:0000313" key="1">
    <source>
        <dbReference type="EMBL" id="MDP9869343.1"/>
    </source>
</evidence>
<reference evidence="1 2" key="1">
    <citation type="submission" date="2023-07" db="EMBL/GenBank/DDBJ databases">
        <title>Sequencing the genomes of 1000 actinobacteria strains.</title>
        <authorList>
            <person name="Klenk H.-P."/>
        </authorList>
    </citation>
    <scope>NUCLEOTIDE SEQUENCE [LARGE SCALE GENOMIC DNA]</scope>
    <source>
        <strain evidence="1 2">DSM 44109</strain>
    </source>
</reference>
<protein>
    <submittedName>
        <fullName evidence="1">Uncharacterized protein YdeI (YjbR/CyaY-like superfamily)</fullName>
    </submittedName>
</protein>
<name>A0ABT9RJ72_9ACTN</name>
<comment type="caution">
    <text evidence="1">The sequence shown here is derived from an EMBL/GenBank/DDBJ whole genome shotgun (WGS) entry which is preliminary data.</text>
</comment>
<dbReference type="EMBL" id="JAUSRB010000002">
    <property type="protein sequence ID" value="MDP9869343.1"/>
    <property type="molecule type" value="Genomic_DNA"/>
</dbReference>
<dbReference type="Pfam" id="PF13376">
    <property type="entry name" value="OmdA"/>
    <property type="match status" value="1"/>
</dbReference>
<keyword evidence="2" id="KW-1185">Reference proteome</keyword>
<accession>A0ABT9RJ72</accession>
<dbReference type="Proteomes" id="UP001230426">
    <property type="component" value="Unassembled WGS sequence"/>
</dbReference>
<sequence length="185" mass="20287">MSAEEAVLTFEDAAQWESWLAEHHDGGRGVWLKIAKKGSGATSVTQPQALAACLCYGWIDSHRRSFDEKFYLQRYSRRRAGSPWSQMNVEQAEALIAEGRMRPPGSAEIASAQVDGRWSAAYPSQRNATAPPDLVAALQEHPGARAAYDRLGRTGQYAVILRLAKTRTPRSRATCLTTVIAGLEA</sequence>
<gene>
    <name evidence="1" type="ORF">J2S55_008609</name>
</gene>
<proteinExistence type="predicted"/>